<dbReference type="PANTHER" id="PTHR23514">
    <property type="entry name" value="BYPASS OF STOP CODON PROTEIN 6"/>
    <property type="match status" value="1"/>
</dbReference>
<accession>A0A2A7NPT9</accession>
<dbReference type="OrthoDB" id="151222at2"/>
<evidence type="ECO:0000313" key="9">
    <source>
        <dbReference type="Proteomes" id="UP000220340"/>
    </source>
</evidence>
<dbReference type="SUPFAM" id="SSF103473">
    <property type="entry name" value="MFS general substrate transporter"/>
    <property type="match status" value="1"/>
</dbReference>
<evidence type="ECO:0000256" key="2">
    <source>
        <dbReference type="ARBA" id="ARBA00022692"/>
    </source>
</evidence>
<dbReference type="EMBL" id="PDCR01000033">
    <property type="protein sequence ID" value="PEG52313.1"/>
    <property type="molecule type" value="Genomic_DNA"/>
</dbReference>
<feature type="transmembrane region" description="Helical" evidence="6">
    <location>
        <begin position="27"/>
        <end position="46"/>
    </location>
</feature>
<evidence type="ECO:0000256" key="1">
    <source>
        <dbReference type="ARBA" id="ARBA00004651"/>
    </source>
</evidence>
<name>A0A2A7NPT9_9MYCO</name>
<dbReference type="GO" id="GO:0005886">
    <property type="term" value="C:plasma membrane"/>
    <property type="evidence" value="ECO:0007669"/>
    <property type="project" value="UniProtKB-SubCell"/>
</dbReference>
<feature type="transmembrane region" description="Helical" evidence="6">
    <location>
        <begin position="181"/>
        <end position="201"/>
    </location>
</feature>
<keyword evidence="9" id="KW-1185">Reference proteome</keyword>
<dbReference type="CDD" id="cd17393">
    <property type="entry name" value="MFS_MosC_like"/>
    <property type="match status" value="1"/>
</dbReference>
<evidence type="ECO:0000256" key="3">
    <source>
        <dbReference type="ARBA" id="ARBA00022989"/>
    </source>
</evidence>
<dbReference type="InterPro" id="IPR051788">
    <property type="entry name" value="MFS_Transporter"/>
</dbReference>
<feature type="transmembrane region" description="Helical" evidence="6">
    <location>
        <begin position="90"/>
        <end position="109"/>
    </location>
</feature>
<feature type="transmembrane region" description="Helical" evidence="6">
    <location>
        <begin position="304"/>
        <end position="325"/>
    </location>
</feature>
<dbReference type="RefSeq" id="WP_079244249.1">
    <property type="nucleotide sequence ID" value="NZ_BAAATC010000011.1"/>
</dbReference>
<comment type="caution">
    <text evidence="8">The sequence shown here is derived from an EMBL/GenBank/DDBJ whole genome shotgun (WGS) entry which is preliminary data.</text>
</comment>
<feature type="domain" description="Major facilitator superfamily (MFS) profile" evidence="7">
    <location>
        <begin position="238"/>
        <end position="428"/>
    </location>
</feature>
<feature type="transmembrane region" description="Helical" evidence="6">
    <location>
        <begin position="58"/>
        <end position="78"/>
    </location>
</feature>
<feature type="transmembrane region" description="Helical" evidence="6">
    <location>
        <begin position="331"/>
        <end position="353"/>
    </location>
</feature>
<feature type="region of interest" description="Disordered" evidence="5">
    <location>
        <begin position="212"/>
        <end position="232"/>
    </location>
</feature>
<dbReference type="PROSITE" id="PS50850">
    <property type="entry name" value="MFS"/>
    <property type="match status" value="1"/>
</dbReference>
<feature type="transmembrane region" description="Helical" evidence="6">
    <location>
        <begin position="275"/>
        <end position="292"/>
    </location>
</feature>
<dbReference type="InterPro" id="IPR036259">
    <property type="entry name" value="MFS_trans_sf"/>
</dbReference>
<reference evidence="8 9" key="1">
    <citation type="submission" date="2017-10" db="EMBL/GenBank/DDBJ databases">
        <title>The new phylogeny of genus Mycobacterium.</title>
        <authorList>
            <person name="Tortoli E."/>
            <person name="Trovato A."/>
            <person name="Cirillo D.M."/>
        </authorList>
    </citation>
    <scope>NUCLEOTIDE SEQUENCE [LARGE SCALE GENOMIC DNA]</scope>
    <source>
        <strain evidence="8 9">IP141170001</strain>
    </source>
</reference>
<dbReference type="Pfam" id="PF07690">
    <property type="entry name" value="MFS_1"/>
    <property type="match status" value="2"/>
</dbReference>
<feature type="transmembrane region" description="Helical" evidence="6">
    <location>
        <begin position="154"/>
        <end position="175"/>
    </location>
</feature>
<comment type="subcellular location">
    <subcellularLocation>
        <location evidence="1">Cell membrane</location>
        <topology evidence="1">Multi-pass membrane protein</topology>
    </subcellularLocation>
</comment>
<evidence type="ECO:0000256" key="4">
    <source>
        <dbReference type="ARBA" id="ARBA00023136"/>
    </source>
</evidence>
<evidence type="ECO:0000256" key="5">
    <source>
        <dbReference type="SAM" id="MobiDB-lite"/>
    </source>
</evidence>
<keyword evidence="2 6" id="KW-0812">Transmembrane</keyword>
<dbReference type="AlphaFoldDB" id="A0A2A7NPT9"/>
<feature type="transmembrane region" description="Helical" evidence="6">
    <location>
        <begin position="360"/>
        <end position="382"/>
    </location>
</feature>
<dbReference type="GO" id="GO:0022857">
    <property type="term" value="F:transmembrane transporter activity"/>
    <property type="evidence" value="ECO:0007669"/>
    <property type="project" value="InterPro"/>
</dbReference>
<dbReference type="InterPro" id="IPR020846">
    <property type="entry name" value="MFS_dom"/>
</dbReference>
<organism evidence="8 9">
    <name type="scientific">Mycolicibacterium diernhoferi</name>
    <dbReference type="NCBI Taxonomy" id="1801"/>
    <lineage>
        <taxon>Bacteria</taxon>
        <taxon>Bacillati</taxon>
        <taxon>Actinomycetota</taxon>
        <taxon>Actinomycetes</taxon>
        <taxon>Mycobacteriales</taxon>
        <taxon>Mycobacteriaceae</taxon>
        <taxon>Mycolicibacterium</taxon>
    </lineage>
</organism>
<evidence type="ECO:0000313" key="8">
    <source>
        <dbReference type="EMBL" id="PEG52313.1"/>
    </source>
</evidence>
<proteinExistence type="predicted"/>
<dbReference type="Gene3D" id="1.20.1250.20">
    <property type="entry name" value="MFS general substrate transporter like domains"/>
    <property type="match status" value="2"/>
</dbReference>
<keyword evidence="4 6" id="KW-0472">Membrane</keyword>
<sequence>MSSSSVSDRGASSSAVSGCSRRDLVRVRLAVIAVFMTFGISIAAWAVHLPSLQRATGISTAMLGTVILLHGLGALVGMQVSGPLSDRWGSGRLALGTAPLMAACMPLPFLTDSVGWVFCGALAFGIATGGAEVSMNAAGVALERVYQRPIMSSFHGMFSIGNVIGSGIAAIGFLVEASTVVMTGLMAAVGITLMVAASTWLRHPMLAEAAEAPDAPEAPDAAAVSGQRSPRKSGKSRVLLLGALAFLCLLCEGSAMDWSSLHAQEHLGASPAQGAMAFAAFVSSMTIGRLVVDRIAHRVGAVAVVRYGSVLVVAGALLVVTATMLPFTMLGWALFGLGLAGSAPLVFSAAGNLGPDSGRVLSRVVGMGYLAFLAGPALVGWIGEVTSLNTALFIPVVAGAVCVLAAGTVRREDHVAPAQQSGATPPVR</sequence>
<evidence type="ECO:0000256" key="6">
    <source>
        <dbReference type="SAM" id="Phobius"/>
    </source>
</evidence>
<protein>
    <submittedName>
        <fullName evidence="8">MFS transporter</fullName>
    </submittedName>
</protein>
<feature type="transmembrane region" description="Helical" evidence="6">
    <location>
        <begin position="388"/>
        <end position="409"/>
    </location>
</feature>
<gene>
    <name evidence="8" type="ORF">CRI78_21935</name>
</gene>
<dbReference type="InterPro" id="IPR011701">
    <property type="entry name" value="MFS"/>
</dbReference>
<feature type="transmembrane region" description="Helical" evidence="6">
    <location>
        <begin position="115"/>
        <end position="142"/>
    </location>
</feature>
<dbReference type="Proteomes" id="UP000220340">
    <property type="component" value="Unassembled WGS sequence"/>
</dbReference>
<keyword evidence="3 6" id="KW-1133">Transmembrane helix</keyword>
<evidence type="ECO:0000259" key="7">
    <source>
        <dbReference type="PROSITE" id="PS50850"/>
    </source>
</evidence>
<feature type="compositionally biased region" description="Low complexity" evidence="5">
    <location>
        <begin position="212"/>
        <end position="223"/>
    </location>
</feature>
<feature type="transmembrane region" description="Helical" evidence="6">
    <location>
        <begin position="238"/>
        <end position="255"/>
    </location>
</feature>
<dbReference type="PANTHER" id="PTHR23514:SF13">
    <property type="entry name" value="INNER MEMBRANE PROTEIN YBJJ"/>
    <property type="match status" value="1"/>
</dbReference>